<dbReference type="AlphaFoldDB" id="A0A9Y2B9A6"/>
<evidence type="ECO:0000313" key="1">
    <source>
        <dbReference type="EMBL" id="WIW96179.1"/>
    </source>
</evidence>
<gene>
    <name evidence="1" type="ORF">QQX03_03475</name>
</gene>
<dbReference type="EMBL" id="CP127221">
    <property type="protein sequence ID" value="WIW96179.1"/>
    <property type="molecule type" value="Genomic_DNA"/>
</dbReference>
<dbReference type="KEGG" id="arue:QQX03_03475"/>
<dbReference type="RefSeq" id="WP_285976488.1">
    <property type="nucleotide sequence ID" value="NZ_CP127221.1"/>
</dbReference>
<evidence type="ECO:0000313" key="2">
    <source>
        <dbReference type="Proteomes" id="UP001231445"/>
    </source>
</evidence>
<keyword evidence="2" id="KW-1185">Reference proteome</keyword>
<accession>A0A9Y2B9A6</accession>
<protein>
    <submittedName>
        <fullName evidence="1">Uncharacterized protein</fullName>
    </submittedName>
</protein>
<reference evidence="1 2" key="1">
    <citation type="submission" date="2023-06" db="EMBL/GenBank/DDBJ databases">
        <title>Altererythrobacter rubellus NBRC 112769 genome.</title>
        <authorList>
            <person name="Zhang K."/>
        </authorList>
    </citation>
    <scope>NUCLEOTIDE SEQUENCE [LARGE SCALE GENOMIC DNA]</scope>
    <source>
        <strain evidence="1 2">NBRC 112769</strain>
    </source>
</reference>
<name>A0A9Y2B9A6_9SPHN</name>
<organism evidence="1 2">
    <name type="scientific">Altererythrobacter rubellus</name>
    <dbReference type="NCBI Taxonomy" id="2173831"/>
    <lineage>
        <taxon>Bacteria</taxon>
        <taxon>Pseudomonadati</taxon>
        <taxon>Pseudomonadota</taxon>
        <taxon>Alphaproteobacteria</taxon>
        <taxon>Sphingomonadales</taxon>
        <taxon>Erythrobacteraceae</taxon>
        <taxon>Altererythrobacter</taxon>
    </lineage>
</organism>
<dbReference type="Proteomes" id="UP001231445">
    <property type="component" value="Chromosome"/>
</dbReference>
<proteinExistence type="predicted"/>
<sequence length="193" mass="21596">MTTELIIPKELWQSRDELVDYALDGGPVPAGFHKIKAWFSESQDAYEQTQSDVAAVAVGSPYLTPWCSLPEACDQYLVDHYALDDDAEITDEQRIEFTRHLLAQVIEQGDLFYQCAGAMNIKSTSGRNCLVGYLEESQGQAGIHCEWQGVFPSDQSWDDYLEDIGYYDIGGHDGIDRLPDEAVLKIYSNNNGS</sequence>